<comment type="catalytic activity">
    <reaction evidence="6">
        <text>L-lysyl-[protein] + 3 S-adenosyl-L-methionine = N(6),N(6),N(6)-trimethyl-L-lysyl-[protein] + 3 S-adenosyl-L-homocysteine + 3 H(+)</text>
        <dbReference type="Rhea" id="RHEA:54192"/>
        <dbReference type="Rhea" id="RHEA-COMP:9752"/>
        <dbReference type="Rhea" id="RHEA-COMP:13826"/>
        <dbReference type="ChEBI" id="CHEBI:15378"/>
        <dbReference type="ChEBI" id="CHEBI:29969"/>
        <dbReference type="ChEBI" id="CHEBI:57856"/>
        <dbReference type="ChEBI" id="CHEBI:59789"/>
        <dbReference type="ChEBI" id="CHEBI:61961"/>
    </reaction>
</comment>
<evidence type="ECO:0000313" key="7">
    <source>
        <dbReference type="EMBL" id="SDB51236.1"/>
    </source>
</evidence>
<evidence type="ECO:0000256" key="6">
    <source>
        <dbReference type="HAMAP-Rule" id="MF_00735"/>
    </source>
</evidence>
<evidence type="ECO:0000256" key="4">
    <source>
        <dbReference type="ARBA" id="ARBA00022679"/>
    </source>
</evidence>
<keyword evidence="7" id="KW-0687">Ribonucleoprotein</keyword>
<feature type="binding site" evidence="6">
    <location>
        <position position="130"/>
    </location>
    <ligand>
        <name>S-adenosyl-L-methionine</name>
        <dbReference type="ChEBI" id="CHEBI:59789"/>
    </ligand>
</feature>
<organism evidence="7 8">
    <name type="scientific">Desulfonatronum thiosulfatophilum</name>
    <dbReference type="NCBI Taxonomy" id="617002"/>
    <lineage>
        <taxon>Bacteria</taxon>
        <taxon>Pseudomonadati</taxon>
        <taxon>Thermodesulfobacteriota</taxon>
        <taxon>Desulfovibrionia</taxon>
        <taxon>Desulfovibrionales</taxon>
        <taxon>Desulfonatronaceae</taxon>
        <taxon>Desulfonatronum</taxon>
    </lineage>
</organism>
<dbReference type="GO" id="GO:0016279">
    <property type="term" value="F:protein-lysine N-methyltransferase activity"/>
    <property type="evidence" value="ECO:0007669"/>
    <property type="project" value="RHEA"/>
</dbReference>
<keyword evidence="2 6" id="KW-0963">Cytoplasm</keyword>
<dbReference type="InterPro" id="IPR004498">
    <property type="entry name" value="Ribosomal_PrmA_MeTrfase"/>
</dbReference>
<evidence type="ECO:0000256" key="3">
    <source>
        <dbReference type="ARBA" id="ARBA00022603"/>
    </source>
</evidence>
<dbReference type="HAMAP" id="MF_00735">
    <property type="entry name" value="Methyltr_PrmA"/>
    <property type="match status" value="1"/>
</dbReference>
<feature type="binding site" evidence="6">
    <location>
        <position position="156"/>
    </location>
    <ligand>
        <name>S-adenosyl-L-methionine</name>
        <dbReference type="ChEBI" id="CHEBI:59789"/>
    </ligand>
</feature>
<evidence type="ECO:0000256" key="1">
    <source>
        <dbReference type="ARBA" id="ARBA00009741"/>
    </source>
</evidence>
<dbReference type="InterPro" id="IPR050078">
    <property type="entry name" value="Ribosomal_L11_MeTrfase_PrmA"/>
</dbReference>
<dbReference type="EC" id="2.1.1.-" evidence="6"/>
<dbReference type="RefSeq" id="WP_092122330.1">
    <property type="nucleotide sequence ID" value="NZ_FMXO01000015.1"/>
</dbReference>
<keyword evidence="5 6" id="KW-0949">S-adenosyl-L-methionine</keyword>
<evidence type="ECO:0000313" key="8">
    <source>
        <dbReference type="Proteomes" id="UP000198771"/>
    </source>
</evidence>
<feature type="binding site" evidence="6">
    <location>
        <position position="177"/>
    </location>
    <ligand>
        <name>S-adenosyl-L-methionine</name>
        <dbReference type="ChEBI" id="CHEBI:59789"/>
    </ligand>
</feature>
<protein>
    <recommendedName>
        <fullName evidence="6">Ribosomal protein L11 methyltransferase</fullName>
        <shortName evidence="6">L11 Mtase</shortName>
        <ecNumber evidence="6">2.1.1.-</ecNumber>
    </recommendedName>
</protein>
<name>A0A1G6E1H3_9BACT</name>
<dbReference type="SUPFAM" id="SSF53335">
    <property type="entry name" value="S-adenosyl-L-methionine-dependent methyltransferases"/>
    <property type="match status" value="1"/>
</dbReference>
<dbReference type="GO" id="GO:0005840">
    <property type="term" value="C:ribosome"/>
    <property type="evidence" value="ECO:0007669"/>
    <property type="project" value="UniProtKB-KW"/>
</dbReference>
<dbReference type="PANTHER" id="PTHR43648">
    <property type="entry name" value="ELECTRON TRANSFER FLAVOPROTEIN BETA SUBUNIT LYSINE METHYLTRANSFERASE"/>
    <property type="match status" value="1"/>
</dbReference>
<proteinExistence type="inferred from homology"/>
<dbReference type="GO" id="GO:0005737">
    <property type="term" value="C:cytoplasm"/>
    <property type="evidence" value="ECO:0007669"/>
    <property type="project" value="UniProtKB-SubCell"/>
</dbReference>
<comment type="function">
    <text evidence="6">Methylates ribosomal protein L11.</text>
</comment>
<gene>
    <name evidence="6" type="primary">prmA</name>
    <name evidence="7" type="ORF">SAMN05660653_02522</name>
</gene>
<dbReference type="Proteomes" id="UP000198771">
    <property type="component" value="Unassembled WGS sequence"/>
</dbReference>
<reference evidence="7 8" key="1">
    <citation type="submission" date="2016-10" db="EMBL/GenBank/DDBJ databases">
        <authorList>
            <person name="de Groot N.N."/>
        </authorList>
    </citation>
    <scope>NUCLEOTIDE SEQUENCE [LARGE SCALE GENOMIC DNA]</scope>
    <source>
        <strain evidence="7 8">ASO4-2</strain>
    </source>
</reference>
<evidence type="ECO:0000256" key="5">
    <source>
        <dbReference type="ARBA" id="ARBA00022691"/>
    </source>
</evidence>
<comment type="similarity">
    <text evidence="1 6">Belongs to the methyltransferase superfamily. PrmA family.</text>
</comment>
<dbReference type="GO" id="GO:0032259">
    <property type="term" value="P:methylation"/>
    <property type="evidence" value="ECO:0007669"/>
    <property type="project" value="UniProtKB-KW"/>
</dbReference>
<dbReference type="Gene3D" id="3.40.50.150">
    <property type="entry name" value="Vaccinia Virus protein VP39"/>
    <property type="match status" value="1"/>
</dbReference>
<feature type="binding site" evidence="6">
    <location>
        <position position="220"/>
    </location>
    <ligand>
        <name>S-adenosyl-L-methionine</name>
        <dbReference type="ChEBI" id="CHEBI:59789"/>
    </ligand>
</feature>
<dbReference type="EMBL" id="FMXO01000015">
    <property type="protein sequence ID" value="SDB51236.1"/>
    <property type="molecule type" value="Genomic_DNA"/>
</dbReference>
<dbReference type="PIRSF" id="PIRSF000401">
    <property type="entry name" value="RPL11_MTase"/>
    <property type="match status" value="1"/>
</dbReference>
<dbReference type="AlphaFoldDB" id="A0A1G6E1H3"/>
<keyword evidence="3 6" id="KW-0489">Methyltransferase</keyword>
<dbReference type="STRING" id="617002.SAMN05660653_02522"/>
<sequence>MKLLRVEILVAAEQEDLFVGYLAQRISWGWEVEAAEASRTRFVIYFEKDADAQDLVKAVRGQWPEADCSVSTFEDRDWSESWKEFFVPVRIRDTFMVLPPWLNSETDAGGLIPLYIEPKMAFGTGHHATTALCLQAVAMLREEQAVSESATFLDLGTGSGILALACAKLGMTGTALDIDPIAVDNARENFALNAVENVTVRRGALDILEQGRRFDLILANILSGPLVHMATDLVSHLQQPGGSLVLSGILRDQSPRVEAAYLALGLPTPRKLVQGEWVALIWSS</sequence>
<comment type="subcellular location">
    <subcellularLocation>
        <location evidence="6">Cytoplasm</location>
    </subcellularLocation>
</comment>
<dbReference type="OrthoDB" id="9785995at2"/>
<dbReference type="CDD" id="cd02440">
    <property type="entry name" value="AdoMet_MTases"/>
    <property type="match status" value="1"/>
</dbReference>
<keyword evidence="4 6" id="KW-0808">Transferase</keyword>
<dbReference type="InterPro" id="IPR029063">
    <property type="entry name" value="SAM-dependent_MTases_sf"/>
</dbReference>
<dbReference type="PANTHER" id="PTHR43648:SF1">
    <property type="entry name" value="ELECTRON TRANSFER FLAVOPROTEIN BETA SUBUNIT LYSINE METHYLTRANSFERASE"/>
    <property type="match status" value="1"/>
</dbReference>
<accession>A0A1G6E1H3</accession>
<keyword evidence="8" id="KW-1185">Reference proteome</keyword>
<dbReference type="Pfam" id="PF06325">
    <property type="entry name" value="PrmA"/>
    <property type="match status" value="1"/>
</dbReference>
<evidence type="ECO:0000256" key="2">
    <source>
        <dbReference type="ARBA" id="ARBA00022490"/>
    </source>
</evidence>
<keyword evidence="7" id="KW-0689">Ribosomal protein</keyword>